<accession>A0A9X1F469</accession>
<proteinExistence type="predicted"/>
<evidence type="ECO:0000256" key="1">
    <source>
        <dbReference type="SAM" id="SignalP"/>
    </source>
</evidence>
<gene>
    <name evidence="2" type="ORF">KCG46_05380</name>
</gene>
<feature type="chain" id="PRO_5040892035" evidence="1">
    <location>
        <begin position="20"/>
        <end position="259"/>
    </location>
</feature>
<reference evidence="2" key="1">
    <citation type="submission" date="2021-04" db="EMBL/GenBank/DDBJ databases">
        <authorList>
            <person name="Pira H."/>
            <person name="Risdian C."/>
            <person name="Wink J."/>
        </authorList>
    </citation>
    <scope>NUCLEOTIDE SEQUENCE</scope>
    <source>
        <strain evidence="2">WH158</strain>
    </source>
</reference>
<feature type="signal peptide" evidence="1">
    <location>
        <begin position="1"/>
        <end position="19"/>
    </location>
</feature>
<keyword evidence="1" id="KW-0732">Signal</keyword>
<dbReference type="RefSeq" id="WP_218404262.1">
    <property type="nucleotide sequence ID" value="NZ_JAGSPC010000001.1"/>
</dbReference>
<evidence type="ECO:0000313" key="2">
    <source>
        <dbReference type="EMBL" id="MBV7259008.1"/>
    </source>
</evidence>
<dbReference type="Proteomes" id="UP001138681">
    <property type="component" value="Unassembled WGS sequence"/>
</dbReference>
<organism evidence="2 3">
    <name type="scientific">Erythrobacter crassostreae</name>
    <dbReference type="NCBI Taxonomy" id="2828328"/>
    <lineage>
        <taxon>Bacteria</taxon>
        <taxon>Pseudomonadati</taxon>
        <taxon>Pseudomonadota</taxon>
        <taxon>Alphaproteobacteria</taxon>
        <taxon>Sphingomonadales</taxon>
        <taxon>Erythrobacteraceae</taxon>
        <taxon>Erythrobacter/Porphyrobacter group</taxon>
        <taxon>Erythrobacter</taxon>
    </lineage>
</organism>
<keyword evidence="3" id="KW-1185">Reference proteome</keyword>
<evidence type="ECO:0000313" key="3">
    <source>
        <dbReference type="Proteomes" id="UP001138681"/>
    </source>
</evidence>
<protein>
    <submittedName>
        <fullName evidence="2">Uncharacterized protein</fullName>
    </submittedName>
</protein>
<dbReference type="AlphaFoldDB" id="A0A9X1F469"/>
<sequence length="259" mass="28893">MKQLILGTLLAAVAAPAAAQETDCQTYIGRTLAPLEFSEVLSSLEGEEPKGAYETSEAYERRLAEASNRANVGPVVLRKRWSSPRPFYNADKGKIPFTADNFGKRDRSFRSLFRAELRGAKRPLGFVIGRETLRESTREATNGFGAKVTVEQTYENLFAIWEKPIDYDESPFKETRRRSYRPIDFEVGPDSARDIIEHGSAAFLFAPTAPFVSEGTNATEATFRRPMETFSKVTVLHGDVHCAFVLDSADTVRLALTVR</sequence>
<dbReference type="EMBL" id="JAGSPC010000001">
    <property type="protein sequence ID" value="MBV7259008.1"/>
    <property type="molecule type" value="Genomic_DNA"/>
</dbReference>
<name>A0A9X1F469_9SPHN</name>
<comment type="caution">
    <text evidence="2">The sequence shown here is derived from an EMBL/GenBank/DDBJ whole genome shotgun (WGS) entry which is preliminary data.</text>
</comment>